<evidence type="ECO:0000313" key="4">
    <source>
        <dbReference type="Proteomes" id="UP000028073"/>
    </source>
</evidence>
<dbReference type="SUPFAM" id="SSF100920">
    <property type="entry name" value="Heat shock protein 70kD (HSP70), peptide-binding domain"/>
    <property type="match status" value="1"/>
</dbReference>
<evidence type="ECO:0000256" key="2">
    <source>
        <dbReference type="ARBA" id="ARBA00022840"/>
    </source>
</evidence>
<dbReference type="GO" id="GO:0005524">
    <property type="term" value="F:ATP binding"/>
    <property type="evidence" value="ECO:0007669"/>
    <property type="project" value="UniProtKB-KW"/>
</dbReference>
<evidence type="ECO:0000256" key="1">
    <source>
        <dbReference type="ARBA" id="ARBA00022741"/>
    </source>
</evidence>
<keyword evidence="2" id="KW-0067">ATP-binding</keyword>
<comment type="caution">
    <text evidence="3">The sequence shown here is derived from an EMBL/GenBank/DDBJ whole genome shotgun (WGS) entry which is preliminary data.</text>
</comment>
<dbReference type="Pfam" id="PF00012">
    <property type="entry name" value="HSP70"/>
    <property type="match status" value="1"/>
</dbReference>
<proteinExistence type="predicted"/>
<keyword evidence="4" id="KW-1185">Reference proteome</keyword>
<keyword evidence="1" id="KW-0547">Nucleotide-binding</keyword>
<dbReference type="AlphaFoldDB" id="A0A081NHD9"/>
<dbReference type="Gene3D" id="2.60.34.10">
    <property type="entry name" value="Substrate Binding Domain Of DNAk, Chain A, domain 1"/>
    <property type="match status" value="1"/>
</dbReference>
<dbReference type="GO" id="GO:0140662">
    <property type="term" value="F:ATP-dependent protein folding chaperone"/>
    <property type="evidence" value="ECO:0007669"/>
    <property type="project" value="InterPro"/>
</dbReference>
<protein>
    <submittedName>
        <fullName evidence="3">Uncharacterized protein</fullName>
    </submittedName>
</protein>
<gene>
    <name evidence="3" type="ORF">GZ78_09440</name>
</gene>
<dbReference type="InterPro" id="IPR029047">
    <property type="entry name" value="HSP70_peptide-bd_sf"/>
</dbReference>
<dbReference type="Proteomes" id="UP000028073">
    <property type="component" value="Unassembled WGS sequence"/>
</dbReference>
<dbReference type="InterPro" id="IPR013126">
    <property type="entry name" value="Hsp_70_fam"/>
</dbReference>
<dbReference type="STRING" id="1137799.GZ78_09440"/>
<name>A0A081NHD9_9GAMM</name>
<organism evidence="3 4">
    <name type="scientific">Endozoicomonas numazuensis</name>
    <dbReference type="NCBI Taxonomy" id="1137799"/>
    <lineage>
        <taxon>Bacteria</taxon>
        <taxon>Pseudomonadati</taxon>
        <taxon>Pseudomonadota</taxon>
        <taxon>Gammaproteobacteria</taxon>
        <taxon>Oceanospirillales</taxon>
        <taxon>Endozoicomonadaceae</taxon>
        <taxon>Endozoicomonas</taxon>
    </lineage>
</organism>
<dbReference type="EMBL" id="JOKH01000002">
    <property type="protein sequence ID" value="KEQ17862.1"/>
    <property type="molecule type" value="Genomic_DNA"/>
</dbReference>
<accession>A0A081NHD9</accession>
<evidence type="ECO:0000313" key="3">
    <source>
        <dbReference type="EMBL" id="KEQ17862.1"/>
    </source>
</evidence>
<reference evidence="3 4" key="1">
    <citation type="submission" date="2014-06" db="EMBL/GenBank/DDBJ databases">
        <title>Whole Genome Sequences of Three Symbiotic Endozoicomonas Bacteria.</title>
        <authorList>
            <person name="Neave M.J."/>
            <person name="Apprill A."/>
            <person name="Voolstra C.R."/>
        </authorList>
    </citation>
    <scope>NUCLEOTIDE SEQUENCE [LARGE SCALE GENOMIC DNA]</scope>
    <source>
        <strain evidence="3 4">DSM 25634</strain>
    </source>
</reference>
<sequence>MAGQVLPYHKGQWLFSVVDEQQQQMDIMLLQGNRTRASDNKLLGNICINQISDVCRGVPSVRLSLSIEESGDLLVSAENLKNGLIRRMRTQIETSDSSIAKTKELVEDIRFKEFAKAGTLARKMIRSNTRTLSRAVRIDKHSANIERQMHSVMSELEQIIQAGSDLQQLQLRMNDLSQLSLQFHFAAYTNPIKAT</sequence>
<dbReference type="eggNOG" id="COG0443">
    <property type="taxonomic scope" value="Bacteria"/>
</dbReference>